<accession>A0A2N5T5P9</accession>
<reference evidence="1 2" key="1">
    <citation type="submission" date="2017-11" db="EMBL/GenBank/DDBJ databases">
        <title>De novo assembly and phasing of dikaryotic genomes from two isolates of Puccinia coronata f. sp. avenae, the causal agent of oat crown rust.</title>
        <authorList>
            <person name="Miller M.E."/>
            <person name="Zhang Y."/>
            <person name="Omidvar V."/>
            <person name="Sperschneider J."/>
            <person name="Schwessinger B."/>
            <person name="Raley C."/>
            <person name="Palmer J.M."/>
            <person name="Garnica D."/>
            <person name="Upadhyaya N."/>
            <person name="Rathjen J."/>
            <person name="Taylor J.M."/>
            <person name="Park R.F."/>
            <person name="Dodds P.N."/>
            <person name="Hirsch C.D."/>
            <person name="Kianian S.F."/>
            <person name="Figueroa M."/>
        </authorList>
    </citation>
    <scope>NUCLEOTIDE SEQUENCE [LARGE SCALE GENOMIC DNA]</scope>
    <source>
        <strain evidence="1">12SD80</strain>
    </source>
</reference>
<comment type="caution">
    <text evidence="1">The sequence shown here is derived from an EMBL/GenBank/DDBJ whole genome shotgun (WGS) entry which is preliminary data.</text>
</comment>
<name>A0A2N5T5P9_9BASI</name>
<proteinExistence type="predicted"/>
<sequence length="256" mass="29463">MAMAYRRYSNDSPSWNRNATFPPLPGAVHNRAPSPAFMNPRTMPNSQLPYKTSIIAAPSFTKNYRPSSENSTLYQSTSKAIASPDSIPPVTEEAPVIEERSNLEQTRILEVPKEKIEIKQDNTRKGKEPAIVRTRPIFHANLEEARKYHENRLKNLSAKRTPVSCEEIVSRYCDQFNFQLPTLEVIRYKESAKRRVFLRIKRRLVGIGEGQTTFEAMLAAYDDTVLYLFNGDAQLKQQLLQPNETIEWNHRKKVSH</sequence>
<evidence type="ECO:0000313" key="1">
    <source>
        <dbReference type="EMBL" id="PLW20795.1"/>
    </source>
</evidence>
<dbReference type="EMBL" id="PGCI01000693">
    <property type="protein sequence ID" value="PLW20795.1"/>
    <property type="molecule type" value="Genomic_DNA"/>
</dbReference>
<gene>
    <name evidence="1" type="ORF">PCASD_13581</name>
</gene>
<organism evidence="1 2">
    <name type="scientific">Puccinia coronata f. sp. avenae</name>
    <dbReference type="NCBI Taxonomy" id="200324"/>
    <lineage>
        <taxon>Eukaryota</taxon>
        <taxon>Fungi</taxon>
        <taxon>Dikarya</taxon>
        <taxon>Basidiomycota</taxon>
        <taxon>Pucciniomycotina</taxon>
        <taxon>Pucciniomycetes</taxon>
        <taxon>Pucciniales</taxon>
        <taxon>Pucciniaceae</taxon>
        <taxon>Puccinia</taxon>
    </lineage>
</organism>
<protein>
    <submittedName>
        <fullName evidence="1">Uncharacterized protein</fullName>
    </submittedName>
</protein>
<evidence type="ECO:0000313" key="2">
    <source>
        <dbReference type="Proteomes" id="UP000235392"/>
    </source>
</evidence>
<dbReference type="Proteomes" id="UP000235392">
    <property type="component" value="Unassembled WGS sequence"/>
</dbReference>
<dbReference type="AlphaFoldDB" id="A0A2N5T5P9"/>